<evidence type="ECO:0000313" key="3">
    <source>
        <dbReference type="Proteomes" id="UP000620104"/>
    </source>
</evidence>
<feature type="region of interest" description="Disordered" evidence="1">
    <location>
        <begin position="1"/>
        <end position="371"/>
    </location>
</feature>
<dbReference type="AlphaFoldDB" id="A0A8H3TXR3"/>
<evidence type="ECO:0000313" key="2">
    <source>
        <dbReference type="EMBL" id="GHJ89165.1"/>
    </source>
</evidence>
<feature type="compositionally biased region" description="Polar residues" evidence="1">
    <location>
        <begin position="25"/>
        <end position="49"/>
    </location>
</feature>
<name>A0A8H3TXR3_9TREE</name>
<gene>
    <name evidence="2" type="ORF">NliqN6_5567</name>
</gene>
<feature type="compositionally biased region" description="Low complexity" evidence="1">
    <location>
        <begin position="261"/>
        <end position="302"/>
    </location>
</feature>
<feature type="compositionally biased region" description="Low complexity" evidence="1">
    <location>
        <begin position="119"/>
        <end position="140"/>
    </location>
</feature>
<organism evidence="2 3">
    <name type="scientific">Naganishia liquefaciens</name>
    <dbReference type="NCBI Taxonomy" id="104408"/>
    <lineage>
        <taxon>Eukaryota</taxon>
        <taxon>Fungi</taxon>
        <taxon>Dikarya</taxon>
        <taxon>Basidiomycota</taxon>
        <taxon>Agaricomycotina</taxon>
        <taxon>Tremellomycetes</taxon>
        <taxon>Filobasidiales</taxon>
        <taxon>Filobasidiaceae</taxon>
        <taxon>Naganishia</taxon>
    </lineage>
</organism>
<reference evidence="2" key="1">
    <citation type="submission" date="2020-07" db="EMBL/GenBank/DDBJ databases">
        <title>Draft Genome Sequence of a Deep-Sea Yeast, Naganishia (Cryptococcus) liquefaciens strain N6.</title>
        <authorList>
            <person name="Han Y.W."/>
            <person name="Kajitani R."/>
            <person name="Morimoto H."/>
            <person name="Parhat M."/>
            <person name="Tsubouchi H."/>
            <person name="Bakenova O."/>
            <person name="Ogata M."/>
            <person name="Argunhan B."/>
            <person name="Aoki R."/>
            <person name="Kajiwara S."/>
            <person name="Itoh T."/>
            <person name="Iwasaki H."/>
        </authorList>
    </citation>
    <scope>NUCLEOTIDE SEQUENCE</scope>
    <source>
        <strain evidence="2">N6</strain>
    </source>
</reference>
<dbReference type="EMBL" id="BLZA01000040">
    <property type="protein sequence ID" value="GHJ89165.1"/>
    <property type="molecule type" value="Genomic_DNA"/>
</dbReference>
<protein>
    <submittedName>
        <fullName evidence="2">Uncharacterized protein</fullName>
    </submittedName>
</protein>
<feature type="region of interest" description="Disordered" evidence="1">
    <location>
        <begin position="486"/>
        <end position="505"/>
    </location>
</feature>
<dbReference type="OrthoDB" id="2593670at2759"/>
<accession>A0A8H3TXR3</accession>
<feature type="compositionally biased region" description="Basic and acidic residues" evidence="1">
    <location>
        <begin position="214"/>
        <end position="223"/>
    </location>
</feature>
<keyword evidence="3" id="KW-1185">Reference proteome</keyword>
<feature type="compositionally biased region" description="Low complexity" evidence="1">
    <location>
        <begin position="182"/>
        <end position="198"/>
    </location>
</feature>
<sequence length="596" mass="62208">MSKPALTIITTPASAPATQPPTPAHSESPTNDDAGRTSSLRCAQENSAHSLLREPGSPQTGEVVGTPAGPQHHVPIADELTEEGKVKAWSSSISTSESVPVGLKLPPIPDEETLRDLSAARSRSRSASRSPTSATGTTGRFPNAKGEATRSLPSLKDAASQQKQAQVPRGRSPLAQANTSGPAASPVSSPKTSSPKPSGFKAFLRKTFGIGKSPSDKQKKDKSPSVSPAARTQNPRSPLPRSGSPATPTQSADPMPFAKVPATRSSAPPLPALATPVFTPSSPSTPSANGPAQPSPSSLAAPRPEDPSQIPLPPSPLVLQDSPQIPAPAVFSAGHSSEATRVNLAGRGSDSDEDVKRMPEPRTSPGRAGLCASPVKTMSAIEPQQANPFSTSPFDSSHINAGKTSIGVTQLLGGVTMSRSVTAEGMQEAEEIMGEKQLALQEASKKLAASIADWGTHVDDEAEEAKDSFGYDVGLPPRALARKVSPTPNAIPKYGRSTSAPSGDRLSTNLAMASGQDRFGRKTTIKGVGGGLTRSGSKIRTSVYGLADVLHRKETTPQQKRISASPTMHTMDTIRRQADEICDQEERDRAESFFMS</sequence>
<proteinExistence type="predicted"/>
<dbReference type="Proteomes" id="UP000620104">
    <property type="component" value="Unassembled WGS sequence"/>
</dbReference>
<comment type="caution">
    <text evidence="2">The sequence shown here is derived from an EMBL/GenBank/DDBJ whole genome shotgun (WGS) entry which is preliminary data.</text>
</comment>
<feature type="compositionally biased region" description="Low complexity" evidence="1">
    <location>
        <begin position="1"/>
        <end position="17"/>
    </location>
</feature>
<feature type="compositionally biased region" description="Polar residues" evidence="1">
    <location>
        <begin position="496"/>
        <end position="505"/>
    </location>
</feature>
<evidence type="ECO:0000256" key="1">
    <source>
        <dbReference type="SAM" id="MobiDB-lite"/>
    </source>
</evidence>